<dbReference type="InterPro" id="IPR000719">
    <property type="entry name" value="Prot_kinase_dom"/>
</dbReference>
<dbReference type="InterPro" id="IPR005543">
    <property type="entry name" value="PASTA_dom"/>
</dbReference>
<proteinExistence type="predicted"/>
<keyword evidence="6" id="KW-0067">ATP-binding</keyword>
<accession>A0A1H0MXF4</accession>
<dbReference type="STRING" id="443156.SAMN04489867_0753"/>
<feature type="domain" description="Protein kinase" evidence="10">
    <location>
        <begin position="28"/>
        <end position="293"/>
    </location>
</feature>
<feature type="domain" description="PASTA" evidence="11">
    <location>
        <begin position="403"/>
        <end position="468"/>
    </location>
</feature>
<keyword evidence="5 12" id="KW-0418">Kinase</keyword>
<dbReference type="FunFam" id="1.10.510.10:FF:000021">
    <property type="entry name" value="Serine/threonine protein kinase"/>
    <property type="match status" value="1"/>
</dbReference>
<dbReference type="Pfam" id="PF03793">
    <property type="entry name" value="PASTA"/>
    <property type="match status" value="4"/>
</dbReference>
<evidence type="ECO:0000259" key="11">
    <source>
        <dbReference type="PROSITE" id="PS51178"/>
    </source>
</evidence>
<keyword evidence="3" id="KW-0808">Transferase</keyword>
<protein>
    <recommendedName>
        <fullName evidence="1">non-specific serine/threonine protein kinase</fullName>
        <ecNumber evidence="1">2.7.11.1</ecNumber>
    </recommendedName>
</protein>
<keyword evidence="4" id="KW-0547">Nucleotide-binding</keyword>
<evidence type="ECO:0000256" key="3">
    <source>
        <dbReference type="ARBA" id="ARBA00022679"/>
    </source>
</evidence>
<dbReference type="PROSITE" id="PS00108">
    <property type="entry name" value="PROTEIN_KINASE_ST"/>
    <property type="match status" value="1"/>
</dbReference>
<organism evidence="12 13">
    <name type="scientific">Pedococcus dokdonensis</name>
    <dbReference type="NCBI Taxonomy" id="443156"/>
    <lineage>
        <taxon>Bacteria</taxon>
        <taxon>Bacillati</taxon>
        <taxon>Actinomycetota</taxon>
        <taxon>Actinomycetes</taxon>
        <taxon>Micrococcales</taxon>
        <taxon>Intrasporangiaceae</taxon>
        <taxon>Pedococcus</taxon>
    </lineage>
</organism>
<dbReference type="PANTHER" id="PTHR43289">
    <property type="entry name" value="MITOGEN-ACTIVATED PROTEIN KINASE KINASE KINASE 20-RELATED"/>
    <property type="match status" value="1"/>
</dbReference>
<dbReference type="PANTHER" id="PTHR43289:SF34">
    <property type="entry name" value="SERINE_THREONINE-PROTEIN KINASE YBDM-RELATED"/>
    <property type="match status" value="1"/>
</dbReference>
<dbReference type="Gene3D" id="1.10.510.10">
    <property type="entry name" value="Transferase(Phosphotransferase) domain 1"/>
    <property type="match status" value="1"/>
</dbReference>
<comment type="catalytic activity">
    <reaction evidence="8">
        <text>L-seryl-[protein] + ATP = O-phospho-L-seryl-[protein] + ADP + H(+)</text>
        <dbReference type="Rhea" id="RHEA:17989"/>
        <dbReference type="Rhea" id="RHEA-COMP:9863"/>
        <dbReference type="Rhea" id="RHEA-COMP:11604"/>
        <dbReference type="ChEBI" id="CHEBI:15378"/>
        <dbReference type="ChEBI" id="CHEBI:29999"/>
        <dbReference type="ChEBI" id="CHEBI:30616"/>
        <dbReference type="ChEBI" id="CHEBI:83421"/>
        <dbReference type="ChEBI" id="CHEBI:456216"/>
        <dbReference type="EC" id="2.7.11.1"/>
    </reaction>
</comment>
<dbReference type="CDD" id="cd06577">
    <property type="entry name" value="PASTA_pknB"/>
    <property type="match status" value="4"/>
</dbReference>
<feature type="region of interest" description="Disordered" evidence="9">
    <location>
        <begin position="325"/>
        <end position="347"/>
    </location>
</feature>
<feature type="domain" description="PASTA" evidence="11">
    <location>
        <begin position="604"/>
        <end position="667"/>
    </location>
</feature>
<dbReference type="InterPro" id="IPR011009">
    <property type="entry name" value="Kinase-like_dom_sf"/>
</dbReference>
<dbReference type="EC" id="2.7.11.1" evidence="1"/>
<evidence type="ECO:0000256" key="6">
    <source>
        <dbReference type="ARBA" id="ARBA00022840"/>
    </source>
</evidence>
<dbReference type="Gene3D" id="3.30.200.20">
    <property type="entry name" value="Phosphorylase Kinase, domain 1"/>
    <property type="match status" value="1"/>
</dbReference>
<dbReference type="PROSITE" id="PS50011">
    <property type="entry name" value="PROTEIN_KINASE_DOM"/>
    <property type="match status" value="1"/>
</dbReference>
<dbReference type="Pfam" id="PF00069">
    <property type="entry name" value="Pkinase"/>
    <property type="match status" value="1"/>
</dbReference>
<sequence>MTGQTSYTLRVSSGVTESLLGRVFDGRYRVLSHIADGGMASVYLALDTRLDRDVALKVLRHDLAQDEAFVSRFKREARSAARLSHPNVVSVFDQGEDDGHMFLAMEYVPGQTLREVMKAEGPLTPRATLDILAPVLQALGAAHRGGIIHRDVKPENIILREGDGTVKVADFGLARAVSNQTSHSQTGVLLGTVAYLSPEQVERGIADARSDVYAAGLILFEMLTGTKAFTGDTPIHIAYQHVHGSIPAASSRVSSVPGELDALVALATARDPDQRPHDAEDFLAEVRKSRAMLTPAELDRRPEGPAAVGGGASTVAVERTSALPVHSDAEHEPRHSSQAARPLPPVALPIDRTPTTPPVLHGRVVDTYDDEPHGRGPWRWIWAALGVALVAGLAGWWFLAGPGSPTVVPPTTSLTFAQAQAALDQAHLGAEEVQSFDESVPKGIVMSTDPGAGQEVRRGTDVKVTVSKGPERYAVPNVVGKSAAEARDQITATKLTVGSSKEAFDEKVAAGLVVSVDPKVGAQLKRGTKVNLVISKGRQPIQVTDFTGKPANEAVDALSKAGLEVDATEQQNSDTVPKGSVISQSPTGGTLFKGDPVKLVVSKGPVLVKVPDVQGKQEGEATQILKDAGFNVTVERFMGGIFGTVRSQEPGANSEQPKGSTIKLVIV</sequence>
<reference evidence="13" key="1">
    <citation type="submission" date="2016-10" db="EMBL/GenBank/DDBJ databases">
        <authorList>
            <person name="Varghese N."/>
            <person name="Submissions S."/>
        </authorList>
    </citation>
    <scope>NUCLEOTIDE SEQUENCE [LARGE SCALE GENOMIC DNA]</scope>
    <source>
        <strain evidence="13">DSM 22329</strain>
    </source>
</reference>
<dbReference type="SMART" id="SM00740">
    <property type="entry name" value="PASTA"/>
    <property type="match status" value="4"/>
</dbReference>
<comment type="catalytic activity">
    <reaction evidence="7">
        <text>L-threonyl-[protein] + ATP = O-phospho-L-threonyl-[protein] + ADP + H(+)</text>
        <dbReference type="Rhea" id="RHEA:46608"/>
        <dbReference type="Rhea" id="RHEA-COMP:11060"/>
        <dbReference type="Rhea" id="RHEA-COMP:11605"/>
        <dbReference type="ChEBI" id="CHEBI:15378"/>
        <dbReference type="ChEBI" id="CHEBI:30013"/>
        <dbReference type="ChEBI" id="CHEBI:30616"/>
        <dbReference type="ChEBI" id="CHEBI:61977"/>
        <dbReference type="ChEBI" id="CHEBI:456216"/>
        <dbReference type="EC" id="2.7.11.1"/>
    </reaction>
</comment>
<evidence type="ECO:0000256" key="2">
    <source>
        <dbReference type="ARBA" id="ARBA00022527"/>
    </source>
</evidence>
<evidence type="ECO:0000256" key="5">
    <source>
        <dbReference type="ARBA" id="ARBA00022777"/>
    </source>
</evidence>
<dbReference type="PROSITE" id="PS51178">
    <property type="entry name" value="PASTA"/>
    <property type="match status" value="4"/>
</dbReference>
<gene>
    <name evidence="12" type="ORF">SAMN04489867_0753</name>
</gene>
<dbReference type="Gene3D" id="3.30.10.20">
    <property type="match status" value="4"/>
</dbReference>
<dbReference type="EMBL" id="LT629711">
    <property type="protein sequence ID" value="SDO85149.1"/>
    <property type="molecule type" value="Genomic_DNA"/>
</dbReference>
<feature type="domain" description="PASTA" evidence="11">
    <location>
        <begin position="537"/>
        <end position="603"/>
    </location>
</feature>
<dbReference type="FunFam" id="3.30.200.20:FF:000035">
    <property type="entry name" value="Serine/threonine protein kinase Stk1"/>
    <property type="match status" value="1"/>
</dbReference>
<dbReference type="GO" id="GO:0005524">
    <property type="term" value="F:ATP binding"/>
    <property type="evidence" value="ECO:0007669"/>
    <property type="project" value="UniProtKB-KW"/>
</dbReference>
<evidence type="ECO:0000256" key="7">
    <source>
        <dbReference type="ARBA" id="ARBA00047899"/>
    </source>
</evidence>
<evidence type="ECO:0000256" key="8">
    <source>
        <dbReference type="ARBA" id="ARBA00048679"/>
    </source>
</evidence>
<evidence type="ECO:0000256" key="4">
    <source>
        <dbReference type="ARBA" id="ARBA00022741"/>
    </source>
</evidence>
<dbReference type="AlphaFoldDB" id="A0A1H0MXF4"/>
<keyword evidence="13" id="KW-1185">Reference proteome</keyword>
<dbReference type="CDD" id="cd14014">
    <property type="entry name" value="STKc_PknB_like"/>
    <property type="match status" value="1"/>
</dbReference>
<dbReference type="InterPro" id="IPR008271">
    <property type="entry name" value="Ser/Thr_kinase_AS"/>
</dbReference>
<evidence type="ECO:0000313" key="12">
    <source>
        <dbReference type="EMBL" id="SDO85149.1"/>
    </source>
</evidence>
<dbReference type="SUPFAM" id="SSF56112">
    <property type="entry name" value="Protein kinase-like (PK-like)"/>
    <property type="match status" value="1"/>
</dbReference>
<keyword evidence="2 12" id="KW-0723">Serine/threonine-protein kinase</keyword>
<feature type="domain" description="PASTA" evidence="11">
    <location>
        <begin position="469"/>
        <end position="536"/>
    </location>
</feature>
<name>A0A1H0MXF4_9MICO</name>
<evidence type="ECO:0000256" key="9">
    <source>
        <dbReference type="SAM" id="MobiDB-lite"/>
    </source>
</evidence>
<evidence type="ECO:0000313" key="13">
    <source>
        <dbReference type="Proteomes" id="UP000199077"/>
    </source>
</evidence>
<dbReference type="NCBIfam" id="NF033483">
    <property type="entry name" value="PknB_PASTA_kin"/>
    <property type="match status" value="1"/>
</dbReference>
<dbReference type="SMART" id="SM00220">
    <property type="entry name" value="S_TKc"/>
    <property type="match status" value="1"/>
</dbReference>
<dbReference type="GO" id="GO:0004674">
    <property type="term" value="F:protein serine/threonine kinase activity"/>
    <property type="evidence" value="ECO:0007669"/>
    <property type="project" value="UniProtKB-KW"/>
</dbReference>
<dbReference type="GO" id="GO:0045717">
    <property type="term" value="P:negative regulation of fatty acid biosynthetic process"/>
    <property type="evidence" value="ECO:0007669"/>
    <property type="project" value="UniProtKB-ARBA"/>
</dbReference>
<evidence type="ECO:0000259" key="10">
    <source>
        <dbReference type="PROSITE" id="PS50011"/>
    </source>
</evidence>
<evidence type="ECO:0000256" key="1">
    <source>
        <dbReference type="ARBA" id="ARBA00012513"/>
    </source>
</evidence>
<dbReference type="Proteomes" id="UP000199077">
    <property type="component" value="Chromosome I"/>
</dbReference>